<evidence type="ECO:0000313" key="3">
    <source>
        <dbReference type="Proteomes" id="UP000729402"/>
    </source>
</evidence>
<accession>A0A8J5V8K7</accession>
<proteinExistence type="predicted"/>
<gene>
    <name evidence="2" type="ORF">GUJ93_ZPchr0009g2339</name>
</gene>
<dbReference type="EMBL" id="JAAALK010000289">
    <property type="protein sequence ID" value="KAG8050926.1"/>
    <property type="molecule type" value="Genomic_DNA"/>
</dbReference>
<dbReference type="Proteomes" id="UP000729402">
    <property type="component" value="Unassembled WGS sequence"/>
</dbReference>
<dbReference type="AlphaFoldDB" id="A0A8J5V8K7"/>
<protein>
    <submittedName>
        <fullName evidence="2">Uncharacterized protein</fullName>
    </submittedName>
</protein>
<feature type="region of interest" description="Disordered" evidence="1">
    <location>
        <begin position="51"/>
        <end position="73"/>
    </location>
</feature>
<reference evidence="2" key="2">
    <citation type="submission" date="2021-02" db="EMBL/GenBank/DDBJ databases">
        <authorList>
            <person name="Kimball J.A."/>
            <person name="Haas M.W."/>
            <person name="Macchietto M."/>
            <person name="Kono T."/>
            <person name="Duquette J."/>
            <person name="Shao M."/>
        </authorList>
    </citation>
    <scope>NUCLEOTIDE SEQUENCE</scope>
    <source>
        <tissue evidence="2">Fresh leaf tissue</tissue>
    </source>
</reference>
<evidence type="ECO:0000313" key="2">
    <source>
        <dbReference type="EMBL" id="KAG8050926.1"/>
    </source>
</evidence>
<reference evidence="2" key="1">
    <citation type="journal article" date="2021" name="bioRxiv">
        <title>Whole Genome Assembly and Annotation of Northern Wild Rice, Zizania palustris L., Supports a Whole Genome Duplication in the Zizania Genus.</title>
        <authorList>
            <person name="Haas M."/>
            <person name="Kono T."/>
            <person name="Macchietto M."/>
            <person name="Millas R."/>
            <person name="McGilp L."/>
            <person name="Shao M."/>
            <person name="Duquette J."/>
            <person name="Hirsch C.N."/>
            <person name="Kimball J."/>
        </authorList>
    </citation>
    <scope>NUCLEOTIDE SEQUENCE</scope>
    <source>
        <tissue evidence="2">Fresh leaf tissue</tissue>
    </source>
</reference>
<name>A0A8J5V8K7_ZIZPA</name>
<comment type="caution">
    <text evidence="2">The sequence shown here is derived from an EMBL/GenBank/DDBJ whole genome shotgun (WGS) entry which is preliminary data.</text>
</comment>
<keyword evidence="3" id="KW-1185">Reference proteome</keyword>
<feature type="compositionally biased region" description="Basic and acidic residues" evidence="1">
    <location>
        <begin position="61"/>
        <end position="73"/>
    </location>
</feature>
<evidence type="ECO:0000256" key="1">
    <source>
        <dbReference type="SAM" id="MobiDB-lite"/>
    </source>
</evidence>
<sequence length="73" mass="7421">MHCSSSPLSSFLPCEVVLGLKLGAARRGAAGAQAGPLHSISMLCATQKQSSSARSLGLGGRAEEEKPKKPQGS</sequence>
<organism evidence="2 3">
    <name type="scientific">Zizania palustris</name>
    <name type="common">Northern wild rice</name>
    <dbReference type="NCBI Taxonomy" id="103762"/>
    <lineage>
        <taxon>Eukaryota</taxon>
        <taxon>Viridiplantae</taxon>
        <taxon>Streptophyta</taxon>
        <taxon>Embryophyta</taxon>
        <taxon>Tracheophyta</taxon>
        <taxon>Spermatophyta</taxon>
        <taxon>Magnoliopsida</taxon>
        <taxon>Liliopsida</taxon>
        <taxon>Poales</taxon>
        <taxon>Poaceae</taxon>
        <taxon>BOP clade</taxon>
        <taxon>Oryzoideae</taxon>
        <taxon>Oryzeae</taxon>
        <taxon>Zizaniinae</taxon>
        <taxon>Zizania</taxon>
    </lineage>
</organism>